<comment type="subcellular location">
    <subcellularLocation>
        <location evidence="1">Mitochondrion</location>
    </subcellularLocation>
</comment>
<evidence type="ECO:0000256" key="4">
    <source>
        <dbReference type="ARBA" id="ARBA00023128"/>
    </source>
</evidence>
<keyword evidence="3" id="KW-0689">Ribosomal protein</keyword>
<dbReference type="GO" id="GO:0005762">
    <property type="term" value="C:mitochondrial large ribosomal subunit"/>
    <property type="evidence" value="ECO:0007669"/>
    <property type="project" value="TreeGrafter"/>
</dbReference>
<keyword evidence="5" id="KW-0687">Ribonucleoprotein</keyword>
<evidence type="ECO:0000256" key="7">
    <source>
        <dbReference type="ARBA" id="ARBA00035179"/>
    </source>
</evidence>
<comment type="caution">
    <text evidence="8">The sequence shown here is derived from an EMBL/GenBank/DDBJ whole genome shotgun (WGS) entry which is preliminary data.</text>
</comment>
<keyword evidence="4" id="KW-0496">Mitochondrion</keyword>
<evidence type="ECO:0000256" key="2">
    <source>
        <dbReference type="ARBA" id="ARBA00022946"/>
    </source>
</evidence>
<dbReference type="Proteomes" id="UP001367676">
    <property type="component" value="Unassembled WGS sequence"/>
</dbReference>
<dbReference type="AlphaFoldDB" id="A0AAN9TEC7"/>
<name>A0AAN9TEC7_9HEMI</name>
<dbReference type="GO" id="GO:0003735">
    <property type="term" value="F:structural constituent of ribosome"/>
    <property type="evidence" value="ECO:0007669"/>
    <property type="project" value="TreeGrafter"/>
</dbReference>
<gene>
    <name evidence="8" type="ORF">V9T40_004025</name>
</gene>
<protein>
    <recommendedName>
        <fullName evidence="7">Large ribosomal subunit protein mL54</fullName>
    </recommendedName>
</protein>
<organism evidence="8 9">
    <name type="scientific">Parthenolecanium corni</name>
    <dbReference type="NCBI Taxonomy" id="536013"/>
    <lineage>
        <taxon>Eukaryota</taxon>
        <taxon>Metazoa</taxon>
        <taxon>Ecdysozoa</taxon>
        <taxon>Arthropoda</taxon>
        <taxon>Hexapoda</taxon>
        <taxon>Insecta</taxon>
        <taxon>Pterygota</taxon>
        <taxon>Neoptera</taxon>
        <taxon>Paraneoptera</taxon>
        <taxon>Hemiptera</taxon>
        <taxon>Sternorrhyncha</taxon>
        <taxon>Coccoidea</taxon>
        <taxon>Coccidae</taxon>
        <taxon>Parthenolecanium</taxon>
    </lineage>
</organism>
<comment type="similarity">
    <text evidence="6">Belongs to the mitochondrion-specific ribosomal protein mL54 family.</text>
</comment>
<dbReference type="PANTHER" id="PTHR28595">
    <property type="entry name" value="39S RIBOSOMAL PROTEIN L54, MITOCHONDRIAL"/>
    <property type="match status" value="1"/>
</dbReference>
<proteinExistence type="inferred from homology"/>
<keyword evidence="9" id="KW-1185">Reference proteome</keyword>
<evidence type="ECO:0000313" key="8">
    <source>
        <dbReference type="EMBL" id="KAK7586149.1"/>
    </source>
</evidence>
<reference evidence="8 9" key="1">
    <citation type="submission" date="2024-03" db="EMBL/GenBank/DDBJ databases">
        <title>Adaptation during the transition from Ophiocordyceps entomopathogen to insect associate is accompanied by gene loss and intensified selection.</title>
        <authorList>
            <person name="Ward C.M."/>
            <person name="Onetto C.A."/>
            <person name="Borneman A.R."/>
        </authorList>
    </citation>
    <scope>NUCLEOTIDE SEQUENCE [LARGE SCALE GENOMIC DNA]</scope>
    <source>
        <strain evidence="8">AWRI1</strain>
        <tissue evidence="8">Single Adult Female</tissue>
    </source>
</reference>
<evidence type="ECO:0000256" key="1">
    <source>
        <dbReference type="ARBA" id="ARBA00004173"/>
    </source>
</evidence>
<dbReference type="Pfam" id="PF08561">
    <property type="entry name" value="Ribosomal_L37"/>
    <property type="match status" value="1"/>
</dbReference>
<evidence type="ECO:0000313" key="9">
    <source>
        <dbReference type="Proteomes" id="UP001367676"/>
    </source>
</evidence>
<evidence type="ECO:0000256" key="5">
    <source>
        <dbReference type="ARBA" id="ARBA00023274"/>
    </source>
</evidence>
<dbReference type="EMBL" id="JBBCAQ010000027">
    <property type="protein sequence ID" value="KAK7586149.1"/>
    <property type="molecule type" value="Genomic_DNA"/>
</dbReference>
<sequence>MALSFTKITAVLRTYLVLPSSTVSSLPYNSSLTKSSLTCLVTRNYAADSGGGASKKGKVVAGAGGRIKEYPVEKDPNKLVTYCCGLNYFIEGEEVKLKPDNEYPDWLYDVYIGGARDLSELEPNSKEYWQRVRYLAIRRNVKLRKFRRQVLRQF</sequence>
<accession>A0AAN9TEC7</accession>
<evidence type="ECO:0000256" key="3">
    <source>
        <dbReference type="ARBA" id="ARBA00022980"/>
    </source>
</evidence>
<keyword evidence="2" id="KW-0809">Transit peptide</keyword>
<evidence type="ECO:0000256" key="6">
    <source>
        <dbReference type="ARBA" id="ARBA00033752"/>
    </source>
</evidence>
<dbReference type="PANTHER" id="PTHR28595:SF1">
    <property type="entry name" value="LARGE RIBOSOMAL SUBUNIT PROTEIN ML54"/>
    <property type="match status" value="1"/>
</dbReference>
<dbReference type="InterPro" id="IPR013870">
    <property type="entry name" value="Ribosomal_mL54"/>
</dbReference>